<evidence type="ECO:0008006" key="9">
    <source>
        <dbReference type="Google" id="ProtNLM"/>
    </source>
</evidence>
<dbReference type="InterPro" id="IPR009716">
    <property type="entry name" value="Ferroportin-1"/>
</dbReference>
<name>A0A6N2L608_SALVM</name>
<dbReference type="InterPro" id="IPR036259">
    <property type="entry name" value="MFS_trans_sf"/>
</dbReference>
<dbReference type="PANTHER" id="PTHR11660:SF53">
    <property type="entry name" value="SOLUTE CARRIER FAMILY 40 MEMBER 3, CHLOROPLASTIC"/>
    <property type="match status" value="1"/>
</dbReference>
<evidence type="ECO:0000256" key="6">
    <source>
        <dbReference type="ARBA" id="ARBA00023136"/>
    </source>
</evidence>
<feature type="transmembrane region" description="Helical" evidence="7">
    <location>
        <begin position="407"/>
        <end position="425"/>
    </location>
</feature>
<evidence type="ECO:0000256" key="4">
    <source>
        <dbReference type="ARBA" id="ARBA00022692"/>
    </source>
</evidence>
<dbReference type="EMBL" id="CAADRP010000835">
    <property type="protein sequence ID" value="VFU32710.1"/>
    <property type="molecule type" value="Genomic_DNA"/>
</dbReference>
<dbReference type="Pfam" id="PF06963">
    <property type="entry name" value="FPN1"/>
    <property type="match status" value="2"/>
</dbReference>
<feature type="transmembrane region" description="Helical" evidence="7">
    <location>
        <begin position="522"/>
        <end position="541"/>
    </location>
</feature>
<feature type="transmembrane region" description="Helical" evidence="7">
    <location>
        <begin position="489"/>
        <end position="510"/>
    </location>
</feature>
<feature type="transmembrane region" description="Helical" evidence="7">
    <location>
        <begin position="445"/>
        <end position="468"/>
    </location>
</feature>
<gene>
    <name evidence="8" type="ORF">SVIM_LOCUS145450</name>
</gene>
<protein>
    <recommendedName>
        <fullName evidence="9">Solute carrier family 40 protein</fullName>
    </recommendedName>
</protein>
<evidence type="ECO:0000256" key="7">
    <source>
        <dbReference type="SAM" id="Phobius"/>
    </source>
</evidence>
<feature type="transmembrane region" description="Helical" evidence="7">
    <location>
        <begin position="598"/>
        <end position="621"/>
    </location>
</feature>
<evidence type="ECO:0000256" key="5">
    <source>
        <dbReference type="ARBA" id="ARBA00022989"/>
    </source>
</evidence>
<sequence length="735" mass="80358">MERRRYYHFLLPKSDEEQQQKLYGDGPRPLSFDVVEVRKNSGGDHPPETLPLFPWDFKVELSLNEIGGYGPIELSSEQAFDYVLKHWDAGTVSRMISHGQEQIPIVVQDLESGFKHDIYLVRSTEGGGEEKYKIHLHWKQKNVRKQELAGSFTVFQFSWRKASLLPSSASRVRYSINDRRWLNLDLASTSYRFRNLNSRCSITNTDLQLSSVVTEDEAPQDLLAAECDCSTPIVHLKTDILDSESLSLLAEATYVDSVLTALPHIILSLLCCFIRGGAECLAATPAHPVGLYALYASSLAGNLVEQLWNFAWPSSIALLHPSLLPVAVMGFFSKVVILQYLNWIPLFVASGILSNKQCVKQLAIIIGGPLLGKLMDYSPRVPAYMGLNVVQVIFLTSYILAGYKLSLAVLFFILLFLSGSCTVVVCYNDNSCTVLTSAPAVLFRPWFIVLVLAGAIERLCGAATGVAVERDWVILLAGMNRPIALAQANAVLNRIDLLCEIAGASVFGFLLSKYKPVTCLKYAAASMIWSLPVMIGLTWLTNKLATGVLDRPKSCQTSCGESPEEAVVEAGSIVDRGLETIKLGWKEYMQQPVLPASLAYAGAAGLVFQASLLSLAVAVYWSGSLSQQSPVLLFLGLIVLSRLGHMSYDVVGAQILQTGIPSSKVNLIGTTEVSVASLAESVTLGVAIIANDASHFGFLAMLSLLSVVGAAWMFCRLLLNPTDEQRSLFAVESNK</sequence>
<accession>A0A6N2L608</accession>
<evidence type="ECO:0000256" key="2">
    <source>
        <dbReference type="ARBA" id="ARBA00006279"/>
    </source>
</evidence>
<dbReference type="AlphaFoldDB" id="A0A6N2L608"/>
<dbReference type="PANTHER" id="PTHR11660">
    <property type="entry name" value="SOLUTE CARRIER FAMILY 40 MEMBER"/>
    <property type="match status" value="1"/>
</dbReference>
<evidence type="ECO:0000313" key="8">
    <source>
        <dbReference type="EMBL" id="VFU32710.1"/>
    </source>
</evidence>
<dbReference type="SUPFAM" id="SSF103473">
    <property type="entry name" value="MFS general substrate transporter"/>
    <property type="match status" value="1"/>
</dbReference>
<reference evidence="8" key="1">
    <citation type="submission" date="2019-03" db="EMBL/GenBank/DDBJ databases">
        <authorList>
            <person name="Mank J."/>
            <person name="Almeida P."/>
        </authorList>
    </citation>
    <scope>NUCLEOTIDE SEQUENCE</scope>
    <source>
        <strain evidence="8">78183</strain>
    </source>
</reference>
<feature type="transmembrane region" description="Helical" evidence="7">
    <location>
        <begin position="381"/>
        <end position="400"/>
    </location>
</feature>
<comment type="subcellular location">
    <subcellularLocation>
        <location evidence="1">Membrane</location>
        <topology evidence="1">Multi-pass membrane protein</topology>
    </subcellularLocation>
</comment>
<evidence type="ECO:0000256" key="1">
    <source>
        <dbReference type="ARBA" id="ARBA00004141"/>
    </source>
</evidence>
<comment type="similarity">
    <text evidence="2">Belongs to the ferroportin (FP) (TC 2.A.100) family. SLC40A subfamily.</text>
</comment>
<evidence type="ECO:0000256" key="3">
    <source>
        <dbReference type="ARBA" id="ARBA00022448"/>
    </source>
</evidence>
<feature type="transmembrane region" description="Helical" evidence="7">
    <location>
        <begin position="696"/>
        <end position="719"/>
    </location>
</feature>
<feature type="transmembrane region" description="Helical" evidence="7">
    <location>
        <begin position="665"/>
        <end position="690"/>
    </location>
</feature>
<keyword evidence="4 7" id="KW-0812">Transmembrane</keyword>
<keyword evidence="3" id="KW-0813">Transport</keyword>
<keyword evidence="6 7" id="KW-0472">Membrane</keyword>
<proteinExistence type="inferred from homology"/>
<dbReference type="GO" id="GO:0016020">
    <property type="term" value="C:membrane"/>
    <property type="evidence" value="ECO:0007669"/>
    <property type="project" value="UniProtKB-SubCell"/>
</dbReference>
<keyword evidence="5 7" id="KW-1133">Transmembrane helix</keyword>
<organism evidence="8">
    <name type="scientific">Salix viminalis</name>
    <name type="common">Common osier</name>
    <name type="synonym">Basket willow</name>
    <dbReference type="NCBI Taxonomy" id="40686"/>
    <lineage>
        <taxon>Eukaryota</taxon>
        <taxon>Viridiplantae</taxon>
        <taxon>Streptophyta</taxon>
        <taxon>Embryophyta</taxon>
        <taxon>Tracheophyta</taxon>
        <taxon>Spermatophyta</taxon>
        <taxon>Magnoliopsida</taxon>
        <taxon>eudicotyledons</taxon>
        <taxon>Gunneridae</taxon>
        <taxon>Pentapetalae</taxon>
        <taxon>rosids</taxon>
        <taxon>fabids</taxon>
        <taxon>Malpighiales</taxon>
        <taxon>Salicaceae</taxon>
        <taxon>Saliceae</taxon>
        <taxon>Salix</taxon>
    </lineage>
</organism>
<dbReference type="GO" id="GO:0005381">
    <property type="term" value="F:iron ion transmembrane transporter activity"/>
    <property type="evidence" value="ECO:0007669"/>
    <property type="project" value="InterPro"/>
</dbReference>
<feature type="transmembrane region" description="Helical" evidence="7">
    <location>
        <begin position="627"/>
        <end position="644"/>
    </location>
</feature>